<evidence type="ECO:0000256" key="1">
    <source>
        <dbReference type="ARBA" id="ARBA00009897"/>
    </source>
</evidence>
<evidence type="ECO:0000259" key="5">
    <source>
        <dbReference type="PROSITE" id="PS51987"/>
    </source>
</evidence>
<proteinExistence type="inferred from homology"/>
<evidence type="ECO:0000313" key="7">
    <source>
        <dbReference type="Proteomes" id="UP001524501"/>
    </source>
</evidence>
<keyword evidence="2" id="KW-0436">Ligase</keyword>
<dbReference type="Proteomes" id="UP001524501">
    <property type="component" value="Unassembled WGS sequence"/>
</dbReference>
<dbReference type="InterPro" id="IPR008146">
    <property type="entry name" value="Gln_synth_cat_dom"/>
</dbReference>
<dbReference type="PANTHER" id="PTHR43785:SF12">
    <property type="entry name" value="TYPE-1 GLUTAMINE SYNTHETASE 2"/>
    <property type="match status" value="1"/>
</dbReference>
<dbReference type="PROSITE" id="PS51987">
    <property type="entry name" value="GS_CATALYTIC"/>
    <property type="match status" value="1"/>
</dbReference>
<keyword evidence="7" id="KW-1185">Reference proteome</keyword>
<dbReference type="InterPro" id="IPR014746">
    <property type="entry name" value="Gln_synth/guanido_kin_cat_dom"/>
</dbReference>
<dbReference type="SUPFAM" id="SSF55931">
    <property type="entry name" value="Glutamine synthetase/guanido kinase"/>
    <property type="match status" value="1"/>
</dbReference>
<dbReference type="InterPro" id="IPR036651">
    <property type="entry name" value="Gln_synt_N_sf"/>
</dbReference>
<evidence type="ECO:0000256" key="4">
    <source>
        <dbReference type="RuleBase" id="RU000384"/>
    </source>
</evidence>
<organism evidence="6 7">
    <name type="scientific">Rhodococcus tibetensis</name>
    <dbReference type="NCBI Taxonomy" id="2965064"/>
    <lineage>
        <taxon>Bacteria</taxon>
        <taxon>Bacillati</taxon>
        <taxon>Actinomycetota</taxon>
        <taxon>Actinomycetes</taxon>
        <taxon>Mycobacteriales</taxon>
        <taxon>Nocardiaceae</taxon>
        <taxon>Rhodococcus</taxon>
    </lineage>
</organism>
<accession>A0ABT1QG39</accession>
<dbReference type="PANTHER" id="PTHR43785">
    <property type="entry name" value="GAMMA-GLUTAMYLPUTRESCINE SYNTHETASE"/>
    <property type="match status" value="1"/>
</dbReference>
<sequence>MPAEEETGAPSDRVVGSIVDMAGVSRAKVLPLSRLSAFAESGAGASPSWNVFCVDDHLAFTPSFSVTGDLRLRIDRDDVRNLGNGTYWAPANLVEQDGTPSAACTRGTLDRVTRQLAAAGTDALVGSEIEFTVFDAVHQENWAAYGLTVVLAQETFLRDILAAASTADLAVEQVHAEYGPNQFEVSLAPADPVKAADEAVLARAIVSRVARTHGLRASFSPMPVLGGSGNGAHLHVSFSRGGVPILSGGDGQCGLTSSGAAAVAGILGALPDFMPVLAGSALSHLRLHPGRWSGVFRCWGLENREAAVRLCANTSGNPHGANIEVKPIDPSANPYLSSAAVLGAAYAGMRDALPLGAEVRGNPAFLSDAERHELDVTVLPVEPAAMLDRLRSSRLANEVFGPLILEALLAVKGYEYTEYRDKPVDDVVQRFRYAWTS</sequence>
<evidence type="ECO:0000256" key="2">
    <source>
        <dbReference type="ARBA" id="ARBA00022598"/>
    </source>
</evidence>
<dbReference type="Pfam" id="PF00120">
    <property type="entry name" value="Gln-synt_C"/>
    <property type="match status" value="1"/>
</dbReference>
<dbReference type="RefSeq" id="WP_255970389.1">
    <property type="nucleotide sequence ID" value="NZ_JANFQF010000012.1"/>
</dbReference>
<dbReference type="SMART" id="SM01230">
    <property type="entry name" value="Gln-synt_C"/>
    <property type="match status" value="1"/>
</dbReference>
<reference evidence="6 7" key="1">
    <citation type="submission" date="2022-07" db="EMBL/GenBank/DDBJ databases">
        <title>Degradation activity of malathion, p-nitrophenol and potential low-temperature adaptation strategy of Rhodococcus sp. FXJ9.536.</title>
        <authorList>
            <person name="Huang J."/>
            <person name="Huang Y."/>
        </authorList>
    </citation>
    <scope>NUCLEOTIDE SEQUENCE [LARGE SCALE GENOMIC DNA]</scope>
    <source>
        <strain evidence="6 7">FXJ9.536</strain>
    </source>
</reference>
<evidence type="ECO:0000256" key="3">
    <source>
        <dbReference type="PROSITE-ProRule" id="PRU01331"/>
    </source>
</evidence>
<name>A0ABT1QG39_9NOCA</name>
<dbReference type="Gene3D" id="3.30.590.10">
    <property type="entry name" value="Glutamine synthetase/guanido kinase, catalytic domain"/>
    <property type="match status" value="1"/>
</dbReference>
<evidence type="ECO:0000313" key="6">
    <source>
        <dbReference type="EMBL" id="MCQ4120643.1"/>
    </source>
</evidence>
<protein>
    <submittedName>
        <fullName evidence="6">Glutamine synthetase family protein</fullName>
    </submittedName>
</protein>
<feature type="domain" description="GS catalytic" evidence="5">
    <location>
        <begin position="105"/>
        <end position="437"/>
    </location>
</feature>
<comment type="caution">
    <text evidence="6">The sequence shown here is derived from an EMBL/GenBank/DDBJ whole genome shotgun (WGS) entry which is preliminary data.</text>
</comment>
<comment type="similarity">
    <text evidence="1 3 4">Belongs to the glutamine synthetase family.</text>
</comment>
<dbReference type="EMBL" id="JANFQF010000012">
    <property type="protein sequence ID" value="MCQ4120643.1"/>
    <property type="molecule type" value="Genomic_DNA"/>
</dbReference>
<gene>
    <name evidence="6" type="ORF">NOF53_15925</name>
</gene>
<dbReference type="Gene3D" id="3.10.20.70">
    <property type="entry name" value="Glutamine synthetase, N-terminal domain"/>
    <property type="match status" value="1"/>
</dbReference>